<dbReference type="Gene3D" id="3.60.130.30">
    <property type="match status" value="1"/>
</dbReference>
<dbReference type="RefSeq" id="XP_060321948.1">
    <property type="nucleotide sequence ID" value="XM_060478725.1"/>
</dbReference>
<dbReference type="AlphaFoldDB" id="A0AA39J3A6"/>
<dbReference type="Proteomes" id="UP001175211">
    <property type="component" value="Unassembled WGS sequence"/>
</dbReference>
<protein>
    <submittedName>
        <fullName evidence="2">Uncharacterized protein</fullName>
    </submittedName>
</protein>
<proteinExistence type="predicted"/>
<organism evidence="2 3">
    <name type="scientific">Armillaria tabescens</name>
    <name type="common">Ringless honey mushroom</name>
    <name type="synonym">Agaricus tabescens</name>
    <dbReference type="NCBI Taxonomy" id="1929756"/>
    <lineage>
        <taxon>Eukaryota</taxon>
        <taxon>Fungi</taxon>
        <taxon>Dikarya</taxon>
        <taxon>Basidiomycota</taxon>
        <taxon>Agaricomycotina</taxon>
        <taxon>Agaricomycetes</taxon>
        <taxon>Agaricomycetidae</taxon>
        <taxon>Agaricales</taxon>
        <taxon>Marasmiineae</taxon>
        <taxon>Physalacriaceae</taxon>
        <taxon>Desarmillaria</taxon>
    </lineage>
</organism>
<feature type="region of interest" description="Disordered" evidence="1">
    <location>
        <begin position="25"/>
        <end position="114"/>
    </location>
</feature>
<comment type="caution">
    <text evidence="2">The sequence shown here is derived from an EMBL/GenBank/DDBJ whole genome shotgun (WGS) entry which is preliminary data.</text>
</comment>
<name>A0AA39J3A6_ARMTA</name>
<feature type="compositionally biased region" description="Basic residues" evidence="1">
    <location>
        <begin position="64"/>
        <end position="73"/>
    </location>
</feature>
<dbReference type="GeneID" id="85362273"/>
<keyword evidence="3" id="KW-1185">Reference proteome</keyword>
<accession>A0AA39J3A6</accession>
<gene>
    <name evidence="2" type="ORF">EV420DRAFT_1653282</name>
</gene>
<sequence length="398" mass="43690">MSSDLDFSFSHLLRDCVDHEETLDPLDAYDPFDLNEPPPFGTHDARTHDGIHAAASTEKNQSHANRKKQRAKQRGSSQPYGYQVCPNTQRKHQTHVEEIPTNHATEGAPAASSGYVGRRLDEGWKRSSCIAGFSGPEQPVTNPPPRLIKIPLPPCRTATPVTDGEGRVIAVLAGQPDDPSWDGVHTSAADLLDQTRRECNFSRKQRMHRRGRYSALSAIFQITYLQHPQNLHHEGAAALCPRHPPQPHCLHTPSGICLQAHLPRGPRPSFNTMPNTSRPFSSVTDSLILNFANSIFCACTFNFGPKTATFEHTDSGNLPFGWCSVTALGRFNPKQGGHLILWDLKLVIEFPPGSTILFPSAILRHSNTPIRLWGNKVLIHAVYVGGVVSLGGSGPSVE</sequence>
<evidence type="ECO:0000313" key="3">
    <source>
        <dbReference type="Proteomes" id="UP001175211"/>
    </source>
</evidence>
<evidence type="ECO:0000256" key="1">
    <source>
        <dbReference type="SAM" id="MobiDB-lite"/>
    </source>
</evidence>
<reference evidence="2" key="1">
    <citation type="submission" date="2023-06" db="EMBL/GenBank/DDBJ databases">
        <authorList>
            <consortium name="Lawrence Berkeley National Laboratory"/>
            <person name="Ahrendt S."/>
            <person name="Sahu N."/>
            <person name="Indic B."/>
            <person name="Wong-Bajracharya J."/>
            <person name="Merenyi Z."/>
            <person name="Ke H.-M."/>
            <person name="Monk M."/>
            <person name="Kocsube S."/>
            <person name="Drula E."/>
            <person name="Lipzen A."/>
            <person name="Balint B."/>
            <person name="Henrissat B."/>
            <person name="Andreopoulos B."/>
            <person name="Martin F.M."/>
            <person name="Harder C.B."/>
            <person name="Rigling D."/>
            <person name="Ford K.L."/>
            <person name="Foster G.D."/>
            <person name="Pangilinan J."/>
            <person name="Papanicolaou A."/>
            <person name="Barry K."/>
            <person name="LaButti K."/>
            <person name="Viragh M."/>
            <person name="Koriabine M."/>
            <person name="Yan M."/>
            <person name="Riley R."/>
            <person name="Champramary S."/>
            <person name="Plett K.L."/>
            <person name="Tsai I.J."/>
            <person name="Slot J."/>
            <person name="Sipos G."/>
            <person name="Plett J."/>
            <person name="Nagy L.G."/>
            <person name="Grigoriev I.V."/>
        </authorList>
    </citation>
    <scope>NUCLEOTIDE SEQUENCE</scope>
    <source>
        <strain evidence="2">CCBAS 213</strain>
    </source>
</reference>
<dbReference type="EMBL" id="JAUEPS010000153">
    <property type="protein sequence ID" value="KAK0435336.1"/>
    <property type="molecule type" value="Genomic_DNA"/>
</dbReference>
<feature type="compositionally biased region" description="Polar residues" evidence="1">
    <location>
        <begin position="74"/>
        <end position="88"/>
    </location>
</feature>
<evidence type="ECO:0000313" key="2">
    <source>
        <dbReference type="EMBL" id="KAK0435336.1"/>
    </source>
</evidence>